<dbReference type="RefSeq" id="WP_270884735.1">
    <property type="nucleotide sequence ID" value="NZ_JAQFVF010000078.1"/>
</dbReference>
<accession>A0ABW0K3G5</accession>
<comment type="similarity">
    <text evidence="2">Belongs to the glycosyltransferase 2 family.</text>
</comment>
<keyword evidence="5" id="KW-0460">Magnesium</keyword>
<comment type="cofactor">
    <cofactor evidence="1">
        <name>Mg(2+)</name>
        <dbReference type="ChEBI" id="CHEBI:18420"/>
    </cofactor>
</comment>
<evidence type="ECO:0000256" key="5">
    <source>
        <dbReference type="ARBA" id="ARBA00022842"/>
    </source>
</evidence>
<evidence type="ECO:0000259" key="10">
    <source>
        <dbReference type="Pfam" id="PF00535"/>
    </source>
</evidence>
<evidence type="ECO:0000313" key="12">
    <source>
        <dbReference type="Proteomes" id="UP001596044"/>
    </source>
</evidence>
<keyword evidence="4" id="KW-0808">Transferase</keyword>
<evidence type="ECO:0000313" key="11">
    <source>
        <dbReference type="EMBL" id="MFC5447337.1"/>
    </source>
</evidence>
<dbReference type="SUPFAM" id="SSF53448">
    <property type="entry name" value="Nucleotide-diphospho-sugar transferases"/>
    <property type="match status" value="1"/>
</dbReference>
<evidence type="ECO:0000256" key="7">
    <source>
        <dbReference type="ARBA" id="ARBA00040894"/>
    </source>
</evidence>
<evidence type="ECO:0000256" key="2">
    <source>
        <dbReference type="ARBA" id="ARBA00006739"/>
    </source>
</evidence>
<name>A0ABW0K3G5_9BACL</name>
<keyword evidence="12" id="KW-1185">Reference proteome</keyword>
<evidence type="ECO:0000256" key="1">
    <source>
        <dbReference type="ARBA" id="ARBA00001946"/>
    </source>
</evidence>
<protein>
    <recommendedName>
        <fullName evidence="7">Glucosyl-3-phosphoglycerate synthase</fullName>
        <ecNumber evidence="6">2.4.1.266</ecNumber>
    </recommendedName>
</protein>
<evidence type="ECO:0000256" key="9">
    <source>
        <dbReference type="ARBA" id="ARBA00048997"/>
    </source>
</evidence>
<keyword evidence="3" id="KW-0328">Glycosyltransferase</keyword>
<dbReference type="PANTHER" id="PTHR48090">
    <property type="entry name" value="UNDECAPRENYL-PHOSPHATE 4-DEOXY-4-FORMAMIDO-L-ARABINOSE TRANSFERASE-RELATED"/>
    <property type="match status" value="1"/>
</dbReference>
<dbReference type="InterPro" id="IPR029044">
    <property type="entry name" value="Nucleotide-diphossugar_trans"/>
</dbReference>
<evidence type="ECO:0000256" key="4">
    <source>
        <dbReference type="ARBA" id="ARBA00022679"/>
    </source>
</evidence>
<dbReference type="InterPro" id="IPR050256">
    <property type="entry name" value="Glycosyltransferase_2"/>
</dbReference>
<dbReference type="Gene3D" id="3.90.550.10">
    <property type="entry name" value="Spore Coat Polysaccharide Biosynthesis Protein SpsA, Chain A"/>
    <property type="match status" value="1"/>
</dbReference>
<dbReference type="EMBL" id="JBHSMJ010000006">
    <property type="protein sequence ID" value="MFC5447337.1"/>
    <property type="molecule type" value="Genomic_DNA"/>
</dbReference>
<evidence type="ECO:0000256" key="3">
    <source>
        <dbReference type="ARBA" id="ARBA00022676"/>
    </source>
</evidence>
<gene>
    <name evidence="11" type="ORF">ACFPOG_03640</name>
</gene>
<dbReference type="Proteomes" id="UP001596044">
    <property type="component" value="Unassembled WGS sequence"/>
</dbReference>
<dbReference type="Pfam" id="PF00535">
    <property type="entry name" value="Glycos_transf_2"/>
    <property type="match status" value="1"/>
</dbReference>
<feature type="domain" description="Glycosyltransferase 2-like" evidence="10">
    <location>
        <begin position="117"/>
        <end position="234"/>
    </location>
</feature>
<evidence type="ECO:0000256" key="8">
    <source>
        <dbReference type="ARBA" id="ARBA00048689"/>
    </source>
</evidence>
<dbReference type="EC" id="2.4.1.266" evidence="6"/>
<proteinExistence type="inferred from homology"/>
<dbReference type="InterPro" id="IPR001173">
    <property type="entry name" value="Glyco_trans_2-like"/>
</dbReference>
<comment type="caution">
    <text evidence="11">The sequence shown here is derived from an EMBL/GenBank/DDBJ whole genome shotgun (WGS) entry which is preliminary data.</text>
</comment>
<evidence type="ECO:0000256" key="6">
    <source>
        <dbReference type="ARBA" id="ARBA00039022"/>
    </source>
</evidence>
<reference evidence="12" key="1">
    <citation type="journal article" date="2019" name="Int. J. Syst. Evol. Microbiol.">
        <title>The Global Catalogue of Microorganisms (GCM) 10K type strain sequencing project: providing services to taxonomists for standard genome sequencing and annotation.</title>
        <authorList>
            <consortium name="The Broad Institute Genomics Platform"/>
            <consortium name="The Broad Institute Genome Sequencing Center for Infectious Disease"/>
            <person name="Wu L."/>
            <person name="Ma J."/>
        </authorList>
    </citation>
    <scope>NUCLEOTIDE SEQUENCE [LARGE SCALE GENOMIC DNA]</scope>
    <source>
        <strain evidence="12">KACC 11904</strain>
    </source>
</reference>
<comment type="catalytic activity">
    <reaction evidence="9">
        <text>an NDP-alpha-D-glucose + (2R)-3-phosphoglycerate = (2R)-2-O-(alpha-D-glucopyranosyl)-3-phospho-glycerate + a ribonucleoside 5'-diphosphate + H(+)</text>
        <dbReference type="Rhea" id="RHEA:47244"/>
        <dbReference type="ChEBI" id="CHEBI:15378"/>
        <dbReference type="ChEBI" id="CHEBI:57930"/>
        <dbReference type="ChEBI" id="CHEBI:58272"/>
        <dbReference type="ChEBI" id="CHEBI:62600"/>
        <dbReference type="ChEBI" id="CHEBI:76533"/>
        <dbReference type="EC" id="2.4.1.266"/>
    </reaction>
    <physiologicalReaction direction="left-to-right" evidence="9">
        <dbReference type="Rhea" id="RHEA:47245"/>
    </physiologicalReaction>
</comment>
<dbReference type="PANTHER" id="PTHR48090:SF10">
    <property type="entry name" value="GLUCOSYL-3-PHOSPHOGLYCERATE SYNTHASE"/>
    <property type="match status" value="1"/>
</dbReference>
<organism evidence="11 12">
    <name type="scientific">Paenibacillus aestuarii</name>
    <dbReference type="NCBI Taxonomy" id="516965"/>
    <lineage>
        <taxon>Bacteria</taxon>
        <taxon>Bacillati</taxon>
        <taxon>Bacillota</taxon>
        <taxon>Bacilli</taxon>
        <taxon>Bacillales</taxon>
        <taxon>Paenibacillaceae</taxon>
        <taxon>Paenibacillus</taxon>
    </lineage>
</organism>
<comment type="catalytic activity">
    <reaction evidence="8">
        <text>(2R)-3-phosphoglycerate + UDP-alpha-D-glucose = (2R)-2-O-(alpha-D-glucopyranosyl)-3-phospho-glycerate + UDP + H(+)</text>
        <dbReference type="Rhea" id="RHEA:31319"/>
        <dbReference type="ChEBI" id="CHEBI:15378"/>
        <dbReference type="ChEBI" id="CHEBI:58223"/>
        <dbReference type="ChEBI" id="CHEBI:58272"/>
        <dbReference type="ChEBI" id="CHEBI:58885"/>
        <dbReference type="ChEBI" id="CHEBI:62600"/>
        <dbReference type="EC" id="2.4.1.266"/>
    </reaction>
    <physiologicalReaction direction="left-to-right" evidence="8">
        <dbReference type="Rhea" id="RHEA:31320"/>
    </physiologicalReaction>
</comment>
<sequence length="358" mass="39603">MIRRKAVIRKSIRKYPLRKRKARTLRRRMAKPSPQWTSLIRRAGSRYALDHPLTEGQDAQAYVNSLWYGCYISEGKRIPNAQYEACADAFLEGYCSQLGMAKPDWALMPTNQSIAAVVTAFNEEKTIESVLNQLQRMPVREIIVVVNGSTDSSFALARRSPRATVVHYPNSLGHDVGRSIGAKLSSSDMVLFIDGDIPIKVEQLVPFIRAIDRGADVALNDMTPHIGPFFTRDGVTIMKEFLNFVQGRPDLKSNSMTAIPHILSRKAITQIGAANLVVPPKAQSLAIELGLVVCAPGSVDVIKGNKVTRFNTGVANPVSNMIIGDHLEAVDTLLKRHASRLKYKDVMRKRAKLQGGTT</sequence>